<dbReference type="AlphaFoldDB" id="A0AAU9NRZ3"/>
<dbReference type="Proteomes" id="UP001157418">
    <property type="component" value="Unassembled WGS sequence"/>
</dbReference>
<feature type="compositionally biased region" description="Basic and acidic residues" evidence="1">
    <location>
        <begin position="76"/>
        <end position="86"/>
    </location>
</feature>
<evidence type="ECO:0000313" key="2">
    <source>
        <dbReference type="EMBL" id="CAH1440538.1"/>
    </source>
</evidence>
<comment type="caution">
    <text evidence="2">The sequence shown here is derived from an EMBL/GenBank/DDBJ whole genome shotgun (WGS) entry which is preliminary data.</text>
</comment>
<name>A0AAU9NRZ3_9ASTR</name>
<feature type="region of interest" description="Disordered" evidence="1">
    <location>
        <begin position="76"/>
        <end position="100"/>
    </location>
</feature>
<protein>
    <submittedName>
        <fullName evidence="2">Uncharacterized protein</fullName>
    </submittedName>
</protein>
<evidence type="ECO:0000256" key="1">
    <source>
        <dbReference type="SAM" id="MobiDB-lite"/>
    </source>
</evidence>
<organism evidence="2 3">
    <name type="scientific">Lactuca virosa</name>
    <dbReference type="NCBI Taxonomy" id="75947"/>
    <lineage>
        <taxon>Eukaryota</taxon>
        <taxon>Viridiplantae</taxon>
        <taxon>Streptophyta</taxon>
        <taxon>Embryophyta</taxon>
        <taxon>Tracheophyta</taxon>
        <taxon>Spermatophyta</taxon>
        <taxon>Magnoliopsida</taxon>
        <taxon>eudicotyledons</taxon>
        <taxon>Gunneridae</taxon>
        <taxon>Pentapetalae</taxon>
        <taxon>asterids</taxon>
        <taxon>campanulids</taxon>
        <taxon>Asterales</taxon>
        <taxon>Asteraceae</taxon>
        <taxon>Cichorioideae</taxon>
        <taxon>Cichorieae</taxon>
        <taxon>Lactucinae</taxon>
        <taxon>Lactuca</taxon>
    </lineage>
</organism>
<evidence type="ECO:0000313" key="3">
    <source>
        <dbReference type="Proteomes" id="UP001157418"/>
    </source>
</evidence>
<keyword evidence="3" id="KW-1185">Reference proteome</keyword>
<accession>A0AAU9NRZ3</accession>
<feature type="compositionally biased region" description="Polar residues" evidence="1">
    <location>
        <begin position="88"/>
        <end position="100"/>
    </location>
</feature>
<gene>
    <name evidence="2" type="ORF">LVIROSA_LOCUS26666</name>
</gene>
<reference evidence="2 3" key="1">
    <citation type="submission" date="2022-01" db="EMBL/GenBank/DDBJ databases">
        <authorList>
            <person name="Xiong W."/>
            <person name="Schranz E."/>
        </authorList>
    </citation>
    <scope>NUCLEOTIDE SEQUENCE [LARGE SCALE GENOMIC DNA]</scope>
</reference>
<proteinExistence type="predicted"/>
<dbReference type="EMBL" id="CAKMRJ010005412">
    <property type="protein sequence ID" value="CAH1440538.1"/>
    <property type="molecule type" value="Genomic_DNA"/>
</dbReference>
<sequence>MREFWVFTLREWSILMETSTVEGPGSEECDFIQCLCLGLQLMNRLHTHLESRIVEVPVSISKFLFHTTGSVVEEKMRKSIKMERRNSSLKNKNHNSIGKQ</sequence>